<dbReference type="SUPFAM" id="SSF51316">
    <property type="entry name" value="Mss4-like"/>
    <property type="match status" value="1"/>
</dbReference>
<dbReference type="AlphaFoldDB" id="A0A9P7S257"/>
<evidence type="ECO:0000256" key="4">
    <source>
        <dbReference type="ARBA" id="ARBA00023239"/>
    </source>
</evidence>
<keyword evidence="7" id="KW-1185">Reference proteome</keyword>
<dbReference type="Proteomes" id="UP001049176">
    <property type="component" value="Chromosome 4"/>
</dbReference>
<evidence type="ECO:0000256" key="3">
    <source>
        <dbReference type="ARBA" id="ARBA00022833"/>
    </source>
</evidence>
<dbReference type="InterPro" id="IPR006913">
    <property type="entry name" value="CENP-V/GFA"/>
</dbReference>
<feature type="domain" description="CENP-V/GFA" evidence="5">
    <location>
        <begin position="14"/>
        <end position="124"/>
    </location>
</feature>
<accession>A0A9P7S257</accession>
<keyword evidence="4" id="KW-0456">Lyase</keyword>
<evidence type="ECO:0000256" key="1">
    <source>
        <dbReference type="ARBA" id="ARBA00005495"/>
    </source>
</evidence>
<keyword evidence="2" id="KW-0479">Metal-binding</keyword>
<evidence type="ECO:0000259" key="5">
    <source>
        <dbReference type="PROSITE" id="PS51891"/>
    </source>
</evidence>
<protein>
    <recommendedName>
        <fullName evidence="5">CENP-V/GFA domain-containing protein</fullName>
    </recommendedName>
</protein>
<dbReference type="PANTHER" id="PTHR33337:SF39">
    <property type="entry name" value="DUF636 DOMAIN PROTEIN (AFU_ORTHOLOGUE AFUA_6G11530)"/>
    <property type="match status" value="1"/>
</dbReference>
<name>A0A9P7S257_9AGAR</name>
<evidence type="ECO:0000256" key="2">
    <source>
        <dbReference type="ARBA" id="ARBA00022723"/>
    </source>
</evidence>
<dbReference type="GeneID" id="66076108"/>
<comment type="similarity">
    <text evidence="1">Belongs to the Gfa family.</text>
</comment>
<organism evidence="6 7">
    <name type="scientific">Marasmius oreades</name>
    <name type="common">fairy-ring Marasmius</name>
    <dbReference type="NCBI Taxonomy" id="181124"/>
    <lineage>
        <taxon>Eukaryota</taxon>
        <taxon>Fungi</taxon>
        <taxon>Dikarya</taxon>
        <taxon>Basidiomycota</taxon>
        <taxon>Agaricomycotina</taxon>
        <taxon>Agaricomycetes</taxon>
        <taxon>Agaricomycetidae</taxon>
        <taxon>Agaricales</taxon>
        <taxon>Marasmiineae</taxon>
        <taxon>Marasmiaceae</taxon>
        <taxon>Marasmius</taxon>
    </lineage>
</organism>
<gene>
    <name evidence="6" type="ORF">E1B28_007032</name>
</gene>
<dbReference type="EMBL" id="CM032184">
    <property type="protein sequence ID" value="KAG7093351.1"/>
    <property type="molecule type" value="Genomic_DNA"/>
</dbReference>
<dbReference type="GO" id="GO:0046872">
    <property type="term" value="F:metal ion binding"/>
    <property type="evidence" value="ECO:0007669"/>
    <property type="project" value="UniProtKB-KW"/>
</dbReference>
<dbReference type="PANTHER" id="PTHR33337">
    <property type="entry name" value="GFA DOMAIN-CONTAINING PROTEIN"/>
    <property type="match status" value="1"/>
</dbReference>
<evidence type="ECO:0000313" key="6">
    <source>
        <dbReference type="EMBL" id="KAG7093351.1"/>
    </source>
</evidence>
<dbReference type="Gene3D" id="3.90.1590.10">
    <property type="entry name" value="glutathione-dependent formaldehyde- activating enzyme (gfa)"/>
    <property type="match status" value="1"/>
</dbReference>
<dbReference type="RefSeq" id="XP_043009821.1">
    <property type="nucleotide sequence ID" value="XM_043151741.1"/>
</dbReference>
<dbReference type="Pfam" id="PF04828">
    <property type="entry name" value="GFA"/>
    <property type="match status" value="1"/>
</dbReference>
<dbReference type="KEGG" id="more:E1B28_007032"/>
<keyword evidence="3" id="KW-0862">Zinc</keyword>
<dbReference type="InterPro" id="IPR011057">
    <property type="entry name" value="Mss4-like_sf"/>
</dbReference>
<dbReference type="GO" id="GO:0016846">
    <property type="term" value="F:carbon-sulfur lyase activity"/>
    <property type="evidence" value="ECO:0007669"/>
    <property type="project" value="InterPro"/>
</dbReference>
<proteinExistence type="inferred from homology"/>
<reference evidence="6" key="1">
    <citation type="journal article" date="2021" name="Genome Biol. Evol.">
        <title>The assembled and annotated genome of the fairy-ring fungus Marasmius oreades.</title>
        <authorList>
            <person name="Hiltunen M."/>
            <person name="Ament-Velasquez S.L."/>
            <person name="Johannesson H."/>
        </authorList>
    </citation>
    <scope>NUCLEOTIDE SEQUENCE</scope>
    <source>
        <strain evidence="6">03SP1</strain>
    </source>
</reference>
<comment type="caution">
    <text evidence="6">The sequence shown here is derived from an EMBL/GenBank/DDBJ whole genome shotgun (WGS) entry which is preliminary data.</text>
</comment>
<dbReference type="PROSITE" id="PS51891">
    <property type="entry name" value="CENP_V_GFA"/>
    <property type="match status" value="1"/>
</dbReference>
<evidence type="ECO:0000313" key="7">
    <source>
        <dbReference type="Proteomes" id="UP001049176"/>
    </source>
</evidence>
<dbReference type="OrthoDB" id="9985472at2759"/>
<sequence>MTMSNTSTKRSTIRAGSCLCKRIKFKIHGDPFTFILCHCVNCKKASGTAFLSNLWFQEKNVIITEGSDLVKCYEDHDTASGNALRRHFCSNCGSTLFLRPSKEYPRSDIIMLHASTVDDPFHWQPRNEFHKDSKWSWVDVQINRKKLRSKL</sequence>